<dbReference type="PANTHER" id="PTHR22889">
    <property type="entry name" value="WD REPEAT-CONTAINING PROTEIN 89"/>
    <property type="match status" value="1"/>
</dbReference>
<dbReference type="PROSITE" id="PS00678">
    <property type="entry name" value="WD_REPEATS_1"/>
    <property type="match status" value="1"/>
</dbReference>
<keyword evidence="1 3" id="KW-0853">WD repeat</keyword>
<evidence type="ECO:0008006" key="6">
    <source>
        <dbReference type="Google" id="ProtNLM"/>
    </source>
</evidence>
<organism evidence="4 5">
    <name type="scientific">Sphagnum jensenii</name>
    <dbReference type="NCBI Taxonomy" id="128206"/>
    <lineage>
        <taxon>Eukaryota</taxon>
        <taxon>Viridiplantae</taxon>
        <taxon>Streptophyta</taxon>
        <taxon>Embryophyta</taxon>
        <taxon>Bryophyta</taxon>
        <taxon>Sphagnophytina</taxon>
        <taxon>Sphagnopsida</taxon>
        <taxon>Sphagnales</taxon>
        <taxon>Sphagnaceae</taxon>
        <taxon>Sphagnum</taxon>
    </lineage>
</organism>
<dbReference type="EMBL" id="OZ020100">
    <property type="protein sequence ID" value="CAK9273182.1"/>
    <property type="molecule type" value="Genomic_DNA"/>
</dbReference>
<dbReference type="InterPro" id="IPR039328">
    <property type="entry name" value="WDR89"/>
</dbReference>
<evidence type="ECO:0000256" key="2">
    <source>
        <dbReference type="ARBA" id="ARBA00022737"/>
    </source>
</evidence>
<proteinExistence type="predicted"/>
<accession>A0ABP0X3D8</accession>
<evidence type="ECO:0000313" key="5">
    <source>
        <dbReference type="Proteomes" id="UP001497444"/>
    </source>
</evidence>
<reference evidence="4" key="1">
    <citation type="submission" date="2024-02" db="EMBL/GenBank/DDBJ databases">
        <authorList>
            <consortium name="ELIXIR-Norway"/>
            <consortium name="Elixir Norway"/>
        </authorList>
    </citation>
    <scope>NUCLEOTIDE SEQUENCE</scope>
</reference>
<evidence type="ECO:0000256" key="1">
    <source>
        <dbReference type="ARBA" id="ARBA00022574"/>
    </source>
</evidence>
<keyword evidence="5" id="KW-1185">Reference proteome</keyword>
<dbReference type="InterPro" id="IPR036322">
    <property type="entry name" value="WD40_repeat_dom_sf"/>
</dbReference>
<dbReference type="SUPFAM" id="SSF50978">
    <property type="entry name" value="WD40 repeat-like"/>
    <property type="match status" value="1"/>
</dbReference>
<gene>
    <name evidence="4" type="ORF">CSSPJE1EN1_LOCUS18660</name>
</gene>
<keyword evidence="2" id="KW-0677">Repeat</keyword>
<dbReference type="PROSITE" id="PS50082">
    <property type="entry name" value="WD_REPEATS_2"/>
    <property type="match status" value="1"/>
</dbReference>
<dbReference type="Gene3D" id="2.130.10.10">
    <property type="entry name" value="YVTN repeat-like/Quinoprotein amine dehydrogenase"/>
    <property type="match status" value="2"/>
</dbReference>
<dbReference type="Pfam" id="PF00400">
    <property type="entry name" value="WD40"/>
    <property type="match status" value="2"/>
</dbReference>
<dbReference type="SMART" id="SM00320">
    <property type="entry name" value="WD40"/>
    <property type="match status" value="4"/>
</dbReference>
<evidence type="ECO:0000313" key="4">
    <source>
        <dbReference type="EMBL" id="CAK9273182.1"/>
    </source>
</evidence>
<feature type="repeat" description="WD" evidence="3">
    <location>
        <begin position="76"/>
        <end position="119"/>
    </location>
</feature>
<dbReference type="InterPro" id="IPR015943">
    <property type="entry name" value="WD40/YVTN_repeat-like_dom_sf"/>
</dbReference>
<dbReference type="InterPro" id="IPR019775">
    <property type="entry name" value="WD40_repeat_CS"/>
</dbReference>
<sequence>MKISNWELREKPSLAPKLVTKKGLNTSIQSSFGVPDDPDYVFGIAPNGDNSAMAVSLSTNVIKLYAPSTGQFLGDCLGHSTTISEIAYPDASAPYFLCSSSADGTVRAWDTRVRKQVAMLMAPPSQELWSFSLGGGSGNVVAAGANAQILCWDWRTKQQLACLEDCHTEAVTQVAFHPTKKEKLVSASVDGLMCIFDTKGDINDDEGMEFVMSVGTSVSRIGFYGRNQEKLWCLTHIESLSIWNFEEAMIEADFCDTRAKASCNWTLPPVDYLIHCHYAAAVDSLWLVAGTQEGTVGYFPLTYSDGRGSVSVGMIGTSSAVLEGGHMGVVRSVWSPHDGHPSMHGGLEGLFCWTGGEDGRLCSWTENPSNLDISSAWVSSGLVRRRPSRCKQRHMPYRYKSEKEKSSD</sequence>
<evidence type="ECO:0000256" key="3">
    <source>
        <dbReference type="PROSITE-ProRule" id="PRU00221"/>
    </source>
</evidence>
<dbReference type="InterPro" id="IPR001680">
    <property type="entry name" value="WD40_rpt"/>
</dbReference>
<dbReference type="Proteomes" id="UP001497444">
    <property type="component" value="Chromosome 5"/>
</dbReference>
<name>A0ABP0X3D8_9BRYO</name>
<dbReference type="PANTHER" id="PTHR22889:SF0">
    <property type="entry name" value="WD REPEAT-CONTAINING PROTEIN 89"/>
    <property type="match status" value="1"/>
</dbReference>
<protein>
    <recommendedName>
        <fullName evidence="6">WD repeat-containing protein</fullName>
    </recommendedName>
</protein>